<evidence type="ECO:0000313" key="3">
    <source>
        <dbReference type="EMBL" id="EPE28707.1"/>
    </source>
</evidence>
<dbReference type="Proteomes" id="UP000016922">
    <property type="component" value="Unassembled WGS sequence"/>
</dbReference>
<feature type="compositionally biased region" description="Polar residues" evidence="1">
    <location>
        <begin position="226"/>
        <end position="240"/>
    </location>
</feature>
<reference evidence="3 4" key="1">
    <citation type="journal article" date="2013" name="BMC Genomics">
        <title>Genomics-driven discovery of the pneumocandin biosynthetic gene cluster in the fungus Glarea lozoyensis.</title>
        <authorList>
            <person name="Chen L."/>
            <person name="Yue Q."/>
            <person name="Zhang X."/>
            <person name="Xiang M."/>
            <person name="Wang C."/>
            <person name="Li S."/>
            <person name="Che Y."/>
            <person name="Ortiz-Lopez F.J."/>
            <person name="Bills G.F."/>
            <person name="Liu X."/>
            <person name="An Z."/>
        </authorList>
    </citation>
    <scope>NUCLEOTIDE SEQUENCE [LARGE SCALE GENOMIC DNA]</scope>
    <source>
        <strain evidence="4">ATCC 20868 / MF5171</strain>
    </source>
</reference>
<feature type="region of interest" description="Disordered" evidence="1">
    <location>
        <begin position="81"/>
        <end position="106"/>
    </location>
</feature>
<feature type="region of interest" description="Disordered" evidence="1">
    <location>
        <begin position="1"/>
        <end position="34"/>
    </location>
</feature>
<feature type="domain" description="Clr5" evidence="2">
    <location>
        <begin position="107"/>
        <end position="157"/>
    </location>
</feature>
<name>S3CQH2_GLAL2</name>
<dbReference type="STRING" id="1116229.S3CQH2"/>
<feature type="compositionally biased region" description="Polar residues" evidence="1">
    <location>
        <begin position="14"/>
        <end position="34"/>
    </location>
</feature>
<dbReference type="Pfam" id="PF14420">
    <property type="entry name" value="Clr5"/>
    <property type="match status" value="1"/>
</dbReference>
<keyword evidence="4" id="KW-1185">Reference proteome</keyword>
<dbReference type="GeneID" id="19468875"/>
<dbReference type="AlphaFoldDB" id="S3CQH2"/>
<evidence type="ECO:0000256" key="1">
    <source>
        <dbReference type="SAM" id="MobiDB-lite"/>
    </source>
</evidence>
<dbReference type="KEGG" id="glz:GLAREA_09828"/>
<dbReference type="PANTHER" id="PTHR38788">
    <property type="entry name" value="CLR5 DOMAIN-CONTAINING PROTEIN"/>
    <property type="match status" value="1"/>
</dbReference>
<dbReference type="InterPro" id="IPR011990">
    <property type="entry name" value="TPR-like_helical_dom_sf"/>
</dbReference>
<evidence type="ECO:0000259" key="2">
    <source>
        <dbReference type="Pfam" id="PF14420"/>
    </source>
</evidence>
<gene>
    <name evidence="3" type="ORF">GLAREA_09828</name>
</gene>
<dbReference type="HOGENOM" id="CLU_446864_0_0_1"/>
<protein>
    <recommendedName>
        <fullName evidence="2">Clr5 domain-containing protein</fullName>
    </recommendedName>
</protein>
<dbReference type="EMBL" id="KE145368">
    <property type="protein sequence ID" value="EPE28707.1"/>
    <property type="molecule type" value="Genomic_DNA"/>
</dbReference>
<dbReference type="RefSeq" id="XP_008084615.1">
    <property type="nucleotide sequence ID" value="XM_008086424.1"/>
</dbReference>
<proteinExistence type="predicted"/>
<dbReference type="OMA" id="RPFKTIF"/>
<organism evidence="3 4">
    <name type="scientific">Glarea lozoyensis (strain ATCC 20868 / MF5171)</name>
    <dbReference type="NCBI Taxonomy" id="1116229"/>
    <lineage>
        <taxon>Eukaryota</taxon>
        <taxon>Fungi</taxon>
        <taxon>Dikarya</taxon>
        <taxon>Ascomycota</taxon>
        <taxon>Pezizomycotina</taxon>
        <taxon>Leotiomycetes</taxon>
        <taxon>Helotiales</taxon>
        <taxon>Helotiaceae</taxon>
        <taxon>Glarea</taxon>
    </lineage>
</organism>
<dbReference type="OrthoDB" id="5986190at2759"/>
<accession>S3CQH2</accession>
<dbReference type="InterPro" id="IPR025676">
    <property type="entry name" value="Clr5_dom"/>
</dbReference>
<dbReference type="Gene3D" id="1.25.40.10">
    <property type="entry name" value="Tetratricopeptide repeat domain"/>
    <property type="match status" value="1"/>
</dbReference>
<dbReference type="PANTHER" id="PTHR38788:SF3">
    <property type="entry name" value="CLR5 DOMAIN-CONTAINING PROTEIN"/>
    <property type="match status" value="1"/>
</dbReference>
<evidence type="ECO:0000313" key="4">
    <source>
        <dbReference type="Proteomes" id="UP000016922"/>
    </source>
</evidence>
<sequence length="673" mass="76098">MDFNAPTTLPEDFNWTSSTSGPFSQGNEITFNPSAERQHTNYHSLEGFTPLDNGGSEQTPHIAAELHSIPNEDVEMIGGTNRKANNHPTVNPPILPNARRSKHGNLDWEGHKDELRELYLDNGRSLKDTMRIMKQKYSMPESAKWYKEQFKDWGWQKNLPGQHAQWMKEKAEKRKREEDKDTVFFYGGLRWDKTDAERSATRSKKVRSESEVIDVDTPGDILYHTPTDTALSPPNASSSVRPRKELKRKHVAKASSVFETLDTQSDSESDKEIEEAENLALSWQRLTRSKLAALFGSARTSVQLGDSEKAEEMFLTALKGHESVLGATHEDTLKVAFAFASFYVEQDKFTKADRIIEGVSRAHISKFGMQNRRTRQVILQIVELLNGWARQNDALAFLARSKEMAEDDDVSDSSRRKKRITNRRTRICKPRDELSAVNLMHHTQGTISQGSPAGIEHSIEMARARIVANDDSVATFLKAIVLQCGSDPMGLEIQGLQARTELLRLYNKFAHNASQSQEFWSAMQIAEAATSYPGITKWSKDCFKSFELMEALLGLTAAVLKGNFVIPAERLFKRIITKAENSFGWDDERTIWAKITVGIIYQRHKGWAFAEQWFKHALAASVAANGDEDGISRALYAALEKRHFSYLSDEGRPFKTIFGVCGLTIRPNRLHLD</sequence>
<feature type="region of interest" description="Disordered" evidence="1">
    <location>
        <begin position="224"/>
        <end position="246"/>
    </location>
</feature>